<name>A0A1G7Z6S2_9NOCA</name>
<dbReference type="RefSeq" id="WP_246442587.1">
    <property type="nucleotide sequence ID" value="NZ_CP048813.1"/>
</dbReference>
<protein>
    <submittedName>
        <fullName evidence="2">Uncharacterized protein</fullName>
    </submittedName>
</protein>
<evidence type="ECO:0000313" key="3">
    <source>
        <dbReference type="Proteomes" id="UP000183263"/>
    </source>
</evidence>
<keyword evidence="1" id="KW-0732">Signal</keyword>
<reference evidence="2 3" key="1">
    <citation type="submission" date="2016-10" db="EMBL/GenBank/DDBJ databases">
        <authorList>
            <person name="de Groot N.N."/>
        </authorList>
    </citation>
    <scope>NUCLEOTIDE SEQUENCE [LARGE SCALE GENOMIC DNA]</scope>
    <source>
        <strain evidence="2 3">DSM 44892</strain>
    </source>
</reference>
<proteinExistence type="predicted"/>
<organism evidence="2 3">
    <name type="scientific">Rhodococcus triatomae</name>
    <dbReference type="NCBI Taxonomy" id="300028"/>
    <lineage>
        <taxon>Bacteria</taxon>
        <taxon>Bacillati</taxon>
        <taxon>Actinomycetota</taxon>
        <taxon>Actinomycetes</taxon>
        <taxon>Mycobacteriales</taxon>
        <taxon>Nocardiaceae</taxon>
        <taxon>Rhodococcus</taxon>
    </lineage>
</organism>
<feature type="signal peptide" evidence="1">
    <location>
        <begin position="1"/>
        <end position="46"/>
    </location>
</feature>
<sequence length="227" mass="22749">MNGRAAHTDVVGRTPLRSTPRLVRRAVAVAAITLSAPLALSGAAHAAPEDTAPGLADLREQTDGDQAARDAVDALAASTVLGDIAGEYTPFFYSAPTIGCGTFAPVTMTMASATTGPSAEIRADEVNFQALSAYPGVVTASGLNVAWLNTATGASGVAPLDGTTDGGYPSLAKVVPTGSGTVVASIFGSVSYTNATCHVLPTVGMFFVPEEGPLPADHVAPPEDAPA</sequence>
<dbReference type="AlphaFoldDB" id="A0A1G7Z6S2"/>
<dbReference type="EMBL" id="FNDN01000001">
    <property type="protein sequence ID" value="SDH03820.1"/>
    <property type="molecule type" value="Genomic_DNA"/>
</dbReference>
<keyword evidence="3" id="KW-1185">Reference proteome</keyword>
<feature type="chain" id="PRO_5010314411" evidence="1">
    <location>
        <begin position="47"/>
        <end position="227"/>
    </location>
</feature>
<evidence type="ECO:0000313" key="2">
    <source>
        <dbReference type="EMBL" id="SDH03820.1"/>
    </source>
</evidence>
<gene>
    <name evidence="2" type="ORF">SAMN05444695_1017</name>
</gene>
<evidence type="ECO:0000256" key="1">
    <source>
        <dbReference type="SAM" id="SignalP"/>
    </source>
</evidence>
<dbReference type="Proteomes" id="UP000183263">
    <property type="component" value="Unassembled WGS sequence"/>
</dbReference>
<accession>A0A1G7Z6S2</accession>